<keyword evidence="8" id="KW-1185">Reference proteome</keyword>
<sequence length="144" mass="16245">KHFYFLLITWMKMRSIFSAKLLIGNLEEDLGKSTKKGSDKQLLILLTLIQWGTVCFYDFTKLHLTDSLHPQVTHVSSSHSGCSITSDSGSSSLSDIYQVRLEWMLMGGAIANSFDVNGLTPMLLHIVSFCLQKHLIGFKKLFFV</sequence>
<evidence type="ECO:0000256" key="3">
    <source>
        <dbReference type="ARBA" id="ARBA00022475"/>
    </source>
</evidence>
<dbReference type="PANTHER" id="PTHR45161:SF2">
    <property type="entry name" value="RAP GUANINE NUCLEOTIDE EXCHANGE FACTOR 2"/>
    <property type="match status" value="1"/>
</dbReference>
<keyword evidence="4" id="KW-0963">Cytoplasm</keyword>
<evidence type="ECO:0000313" key="8">
    <source>
        <dbReference type="Proteomes" id="UP000694551"/>
    </source>
</evidence>
<dbReference type="PANTHER" id="PTHR45161">
    <property type="entry name" value="CYTOSKELETON-ASSOCIATED PROTEIN 4"/>
    <property type="match status" value="1"/>
</dbReference>
<dbReference type="Proteomes" id="UP000694551">
    <property type="component" value="Unplaced"/>
</dbReference>
<name>A0A8D0FCV9_STROC</name>
<protein>
    <submittedName>
        <fullName evidence="7">Uncharacterized protein</fullName>
    </submittedName>
</protein>
<evidence type="ECO:0000256" key="5">
    <source>
        <dbReference type="ARBA" id="ARBA00022553"/>
    </source>
</evidence>
<reference evidence="7" key="2">
    <citation type="submission" date="2025-09" db="UniProtKB">
        <authorList>
            <consortium name="Ensembl"/>
        </authorList>
    </citation>
    <scope>IDENTIFICATION</scope>
</reference>
<reference evidence="7" key="1">
    <citation type="submission" date="2025-08" db="UniProtKB">
        <authorList>
            <consortium name="Ensembl"/>
        </authorList>
    </citation>
    <scope>IDENTIFICATION</scope>
</reference>
<dbReference type="AlphaFoldDB" id="A0A8D0FCV9"/>
<proteinExistence type="predicted"/>
<accession>A0A8D0FCV9</accession>
<evidence type="ECO:0000256" key="6">
    <source>
        <dbReference type="ARBA" id="ARBA00023136"/>
    </source>
</evidence>
<keyword evidence="3" id="KW-1003">Cell membrane</keyword>
<evidence type="ECO:0000313" key="7">
    <source>
        <dbReference type="Ensembl" id="ENSSOCP00000013878.1"/>
    </source>
</evidence>
<organism evidence="7 8">
    <name type="scientific">Strix occidentalis caurina</name>
    <name type="common">northern spotted owl</name>
    <dbReference type="NCBI Taxonomy" id="311401"/>
    <lineage>
        <taxon>Eukaryota</taxon>
        <taxon>Metazoa</taxon>
        <taxon>Chordata</taxon>
        <taxon>Craniata</taxon>
        <taxon>Vertebrata</taxon>
        <taxon>Euteleostomi</taxon>
        <taxon>Archelosauria</taxon>
        <taxon>Archosauria</taxon>
        <taxon>Dinosauria</taxon>
        <taxon>Saurischia</taxon>
        <taxon>Theropoda</taxon>
        <taxon>Coelurosauria</taxon>
        <taxon>Aves</taxon>
        <taxon>Neognathae</taxon>
        <taxon>Neoaves</taxon>
        <taxon>Telluraves</taxon>
        <taxon>Strigiformes</taxon>
        <taxon>Strigidae</taxon>
        <taxon>Strix</taxon>
    </lineage>
</organism>
<keyword evidence="5" id="KW-0597">Phosphoprotein</keyword>
<dbReference type="GO" id="GO:0005886">
    <property type="term" value="C:plasma membrane"/>
    <property type="evidence" value="ECO:0007669"/>
    <property type="project" value="UniProtKB-SubCell"/>
</dbReference>
<keyword evidence="6" id="KW-0472">Membrane</keyword>
<evidence type="ECO:0000256" key="1">
    <source>
        <dbReference type="ARBA" id="ARBA00004236"/>
    </source>
</evidence>
<dbReference type="Ensembl" id="ENSSOCT00000014246.1">
    <property type="protein sequence ID" value="ENSSOCP00000013878.1"/>
    <property type="gene ID" value="ENSSOCG00000010508.1"/>
</dbReference>
<comment type="subcellular location">
    <subcellularLocation>
        <location evidence="1">Cell membrane</location>
    </subcellularLocation>
    <subcellularLocation>
        <location evidence="2">Cytoplasm</location>
    </subcellularLocation>
</comment>
<evidence type="ECO:0000256" key="2">
    <source>
        <dbReference type="ARBA" id="ARBA00004496"/>
    </source>
</evidence>
<dbReference type="GO" id="GO:0005737">
    <property type="term" value="C:cytoplasm"/>
    <property type="evidence" value="ECO:0007669"/>
    <property type="project" value="UniProtKB-SubCell"/>
</dbReference>
<evidence type="ECO:0000256" key="4">
    <source>
        <dbReference type="ARBA" id="ARBA00022490"/>
    </source>
</evidence>